<gene>
    <name evidence="3" type="ORF">SAMN05216325_12824</name>
</gene>
<dbReference type="Pfam" id="PF14397">
    <property type="entry name" value="ATPgrasp_ST"/>
    <property type="match status" value="1"/>
</dbReference>
<dbReference type="OrthoDB" id="336227at2"/>
<evidence type="ECO:0000259" key="2">
    <source>
        <dbReference type="PROSITE" id="PS50975"/>
    </source>
</evidence>
<dbReference type="GO" id="GO:0018169">
    <property type="term" value="F:ribosomal S6-glutamic acid ligase activity"/>
    <property type="evidence" value="ECO:0007669"/>
    <property type="project" value="TreeGrafter"/>
</dbReference>
<sequence>MLLTSIKRLKSMGIIGMNQRNFGLVSRYNPRHLYPLVDDKLKTKQLAQQAGITVPKLLGTLHYQHDVKQLKNILSPYQEFVIKPVKGSGGKGILVITEQAHNLYYKPSGDAVRLTHIERHVSNILSGLHSLGGKPDSVMIESLIHIDPVFANYSYEGVPDLRVIVLKGYPIMAMLRLATHASDGRANLHQGAVGVGIDIDTGEALHAVQYGDPVYHHPDTRKSFHDLTVPHWNKLLTLAAACYEITGLGYLGVDIVLDRDHGPMIIELNARPGLSIQVANFAGLAPRVAAVEALIQVDPDPRVRVEFSKKNFAAARNLFRSRRKISQSLQRSLSLTLS</sequence>
<proteinExistence type="predicted"/>
<keyword evidence="1" id="KW-0067">ATP-binding</keyword>
<dbReference type="InterPro" id="IPR039523">
    <property type="entry name" value="RimK-rel_E_lig_ATP-grasp"/>
</dbReference>
<accession>A0A1H8I343</accession>
<dbReference type="SUPFAM" id="SSF56059">
    <property type="entry name" value="Glutathione synthetase ATP-binding domain-like"/>
    <property type="match status" value="1"/>
</dbReference>
<dbReference type="PANTHER" id="PTHR21621">
    <property type="entry name" value="RIBOSOMAL PROTEIN S6 MODIFICATION PROTEIN"/>
    <property type="match status" value="1"/>
</dbReference>
<reference evidence="3 4" key="1">
    <citation type="submission" date="2016-10" db="EMBL/GenBank/DDBJ databases">
        <authorList>
            <person name="de Groot N.N."/>
        </authorList>
    </citation>
    <scope>NUCLEOTIDE SEQUENCE [LARGE SCALE GENOMIC DNA]</scope>
    <source>
        <strain evidence="3 4">Nm22</strain>
    </source>
</reference>
<dbReference type="PROSITE" id="PS50975">
    <property type="entry name" value="ATP_GRASP"/>
    <property type="match status" value="1"/>
</dbReference>
<dbReference type="Gene3D" id="3.30.1490.20">
    <property type="entry name" value="ATP-grasp fold, A domain"/>
    <property type="match status" value="1"/>
</dbReference>
<dbReference type="GO" id="GO:0005737">
    <property type="term" value="C:cytoplasm"/>
    <property type="evidence" value="ECO:0007669"/>
    <property type="project" value="TreeGrafter"/>
</dbReference>
<dbReference type="STRING" id="917.SAMN05216326_14412"/>
<keyword evidence="1" id="KW-0547">Nucleotide-binding</keyword>
<evidence type="ECO:0000256" key="1">
    <source>
        <dbReference type="PROSITE-ProRule" id="PRU00409"/>
    </source>
</evidence>
<dbReference type="RefSeq" id="WP_090634381.1">
    <property type="nucleotide sequence ID" value="NZ_FOCP01000028.1"/>
</dbReference>
<dbReference type="GO" id="GO:0005524">
    <property type="term" value="F:ATP binding"/>
    <property type="evidence" value="ECO:0007669"/>
    <property type="project" value="UniProtKB-UniRule"/>
</dbReference>
<name>A0A1H8I343_9PROT</name>
<dbReference type="NCBIfam" id="TIGR02291">
    <property type="entry name" value="rimK_rel_E_lig"/>
    <property type="match status" value="1"/>
</dbReference>
<dbReference type="InterPro" id="IPR011761">
    <property type="entry name" value="ATP-grasp"/>
</dbReference>
<evidence type="ECO:0000313" key="3">
    <source>
        <dbReference type="EMBL" id="SEN62637.1"/>
    </source>
</evidence>
<protein>
    <submittedName>
        <fullName evidence="3">Alpha-L-glutamate ligase-related protein</fullName>
    </submittedName>
</protein>
<dbReference type="Gene3D" id="3.30.470.20">
    <property type="entry name" value="ATP-grasp fold, B domain"/>
    <property type="match status" value="1"/>
</dbReference>
<dbReference type="GO" id="GO:0009432">
    <property type="term" value="P:SOS response"/>
    <property type="evidence" value="ECO:0007669"/>
    <property type="project" value="TreeGrafter"/>
</dbReference>
<organism evidence="3 4">
    <name type="scientific">Nitrosomonas marina</name>
    <dbReference type="NCBI Taxonomy" id="917"/>
    <lineage>
        <taxon>Bacteria</taxon>
        <taxon>Pseudomonadati</taxon>
        <taxon>Pseudomonadota</taxon>
        <taxon>Betaproteobacteria</taxon>
        <taxon>Nitrosomonadales</taxon>
        <taxon>Nitrosomonadaceae</taxon>
        <taxon>Nitrosomonas</taxon>
    </lineage>
</organism>
<dbReference type="EMBL" id="FOCP01000028">
    <property type="protein sequence ID" value="SEN62637.1"/>
    <property type="molecule type" value="Genomic_DNA"/>
</dbReference>
<feature type="domain" description="ATP-grasp" evidence="2">
    <location>
        <begin position="44"/>
        <end position="295"/>
    </location>
</feature>
<dbReference type="InterPro" id="IPR011758">
    <property type="entry name" value="RimK-rel_E_lig"/>
</dbReference>
<dbReference type="InterPro" id="IPR013815">
    <property type="entry name" value="ATP_grasp_subdomain_1"/>
</dbReference>
<dbReference type="AlphaFoldDB" id="A0A1H8I343"/>
<dbReference type="Proteomes" id="UP000199459">
    <property type="component" value="Unassembled WGS sequence"/>
</dbReference>
<evidence type="ECO:0000313" key="4">
    <source>
        <dbReference type="Proteomes" id="UP000199459"/>
    </source>
</evidence>
<dbReference type="GO" id="GO:0046872">
    <property type="term" value="F:metal ion binding"/>
    <property type="evidence" value="ECO:0007669"/>
    <property type="project" value="InterPro"/>
</dbReference>
<dbReference type="PANTHER" id="PTHR21621:SF0">
    <property type="entry name" value="BETA-CITRYLGLUTAMATE SYNTHASE B-RELATED"/>
    <property type="match status" value="1"/>
</dbReference>
<keyword evidence="3" id="KW-0436">Ligase</keyword>